<dbReference type="AlphaFoldDB" id="A0A8J5JFX7"/>
<dbReference type="Gene3D" id="1.20.5.1700">
    <property type="match status" value="1"/>
</dbReference>
<gene>
    <name evidence="5" type="primary">Golga1-L</name>
    <name evidence="5" type="ORF">Hamer_G012103</name>
</gene>
<feature type="coiled-coil region" evidence="2">
    <location>
        <begin position="103"/>
        <end position="145"/>
    </location>
</feature>
<dbReference type="InterPro" id="IPR000237">
    <property type="entry name" value="GRIP_dom"/>
</dbReference>
<evidence type="ECO:0000313" key="6">
    <source>
        <dbReference type="Proteomes" id="UP000747542"/>
    </source>
</evidence>
<feature type="compositionally biased region" description="Basic and acidic residues" evidence="3">
    <location>
        <begin position="656"/>
        <end position="666"/>
    </location>
</feature>
<sequence>MRGSEHLLTSEDWLWHPAADVLESTSYLGTELPHLTSVSKAGKMFVNLKSKIGDVTDLKKLSSPQALASVSGSRQRSSQHTPGSLTPRSRHSRQASTASLQAVQELEREIAKLRTALETQQDAALERLNTREQEWRGKLQEERDKISVMAADLEAAGEREKKLQEKVEDSSIGKKQTTDQLKQAQGLEARICDMQENYDQMEGLNAQEMAKIKHMLLNTNSELEQVQSELIKKTEALSSVESRLSWASALEERIRILSEEKTELETQVAGLNQKLNAANARYTALEEAKLEESQHLQHRVITLEQRHSQTALQETDKVQALIKERENMEHHLEEARQQLNNIKASWSDKITALENQIHHLNAKIAEDQSDLQEAEENNEMLKSELSALRDENSSQKSEYLEMERKLQAEISQLNEDLDTLRWQLNNTTLEKDEQIKSLQEKLASEEEKHHSCASVLQSKLETIASLEQNLMDIESEVIVVKGNFTTTQSDLLLAQTEKKSLQETLQLERTTVEALEKGKSELQSKLDTVSCEKTRLSQNLDEYAEKVITLEMSVKTLEEEDEKKAAKIKEIEAKHDEVIHEREALLKQLENEEEDLVHKIEGSDVVKALREEVKTLEDEVLEKKQALKVQGQRLADMKKTIQRELKLSADSTDSIADPRIDSRIRDSSPATNANSSENNSSIGPVATNGSDNGGAVNNTYLKHVIIKYLTSREYEAVHLTRAVATLLQMTSEEERLLRETLEWKMSWFGSKPNLGKGQNAKTIPPSQ</sequence>
<name>A0A8J5JFX7_HOMAM</name>
<organism evidence="5 6">
    <name type="scientific">Homarus americanus</name>
    <name type="common">American lobster</name>
    <dbReference type="NCBI Taxonomy" id="6706"/>
    <lineage>
        <taxon>Eukaryota</taxon>
        <taxon>Metazoa</taxon>
        <taxon>Ecdysozoa</taxon>
        <taxon>Arthropoda</taxon>
        <taxon>Crustacea</taxon>
        <taxon>Multicrustacea</taxon>
        <taxon>Malacostraca</taxon>
        <taxon>Eumalacostraca</taxon>
        <taxon>Eucarida</taxon>
        <taxon>Decapoda</taxon>
        <taxon>Pleocyemata</taxon>
        <taxon>Astacidea</taxon>
        <taxon>Nephropoidea</taxon>
        <taxon>Nephropidae</taxon>
        <taxon>Homarus</taxon>
    </lineage>
</organism>
<protein>
    <submittedName>
        <fullName evidence="5">Golgin subfamily A member 1-like</fullName>
    </submittedName>
</protein>
<dbReference type="PANTHER" id="PTHR23157:SF24">
    <property type="entry name" value="GOLGIN SUBFAMILY A MEMBER 1"/>
    <property type="match status" value="1"/>
</dbReference>
<comment type="caution">
    <text evidence="5">The sequence shown here is derived from an EMBL/GenBank/DDBJ whole genome shotgun (WGS) entry which is preliminary data.</text>
</comment>
<feature type="compositionally biased region" description="Polar residues" evidence="3">
    <location>
        <begin position="66"/>
        <end position="87"/>
    </location>
</feature>
<keyword evidence="6" id="KW-1185">Reference proteome</keyword>
<proteinExistence type="predicted"/>
<dbReference type="SMART" id="SM00755">
    <property type="entry name" value="Grip"/>
    <property type="match status" value="1"/>
</dbReference>
<dbReference type="GO" id="GO:0005794">
    <property type="term" value="C:Golgi apparatus"/>
    <property type="evidence" value="ECO:0007669"/>
    <property type="project" value="TreeGrafter"/>
</dbReference>
<dbReference type="InterPro" id="IPR051952">
    <property type="entry name" value="Golgi-autophagy_related"/>
</dbReference>
<evidence type="ECO:0000259" key="4">
    <source>
        <dbReference type="PROSITE" id="PS50913"/>
    </source>
</evidence>
<keyword evidence="1 2" id="KW-0175">Coiled coil</keyword>
<feature type="coiled-coil region" evidence="2">
    <location>
        <begin position="209"/>
        <end position="288"/>
    </location>
</feature>
<dbReference type="EMBL" id="JAHLQT010040257">
    <property type="protein sequence ID" value="KAG7155954.1"/>
    <property type="molecule type" value="Genomic_DNA"/>
</dbReference>
<accession>A0A8J5JFX7</accession>
<feature type="domain" description="GRIP" evidence="4">
    <location>
        <begin position="691"/>
        <end position="740"/>
    </location>
</feature>
<dbReference type="SUPFAM" id="SSF161270">
    <property type="entry name" value="PspA lactotransferrin-binding region"/>
    <property type="match status" value="1"/>
</dbReference>
<evidence type="ECO:0000256" key="3">
    <source>
        <dbReference type="SAM" id="MobiDB-lite"/>
    </source>
</evidence>
<feature type="compositionally biased region" description="Low complexity" evidence="3">
    <location>
        <begin position="667"/>
        <end position="681"/>
    </location>
</feature>
<dbReference type="PROSITE" id="PS50913">
    <property type="entry name" value="GRIP"/>
    <property type="match status" value="1"/>
</dbReference>
<evidence type="ECO:0000313" key="5">
    <source>
        <dbReference type="EMBL" id="KAG7155954.1"/>
    </source>
</evidence>
<feature type="coiled-coil region" evidence="2">
    <location>
        <begin position="512"/>
        <end position="626"/>
    </location>
</feature>
<evidence type="ECO:0000256" key="2">
    <source>
        <dbReference type="SAM" id="Coils"/>
    </source>
</evidence>
<evidence type="ECO:0000256" key="1">
    <source>
        <dbReference type="ARBA" id="ARBA00023054"/>
    </source>
</evidence>
<dbReference type="PANTHER" id="PTHR23157">
    <property type="entry name" value="GRIP AND COILED-COIL DOMAIN-CONTAINING PROTEIN 1"/>
    <property type="match status" value="1"/>
</dbReference>
<feature type="coiled-coil region" evidence="2">
    <location>
        <begin position="318"/>
        <end position="476"/>
    </location>
</feature>
<feature type="region of interest" description="Disordered" evidence="3">
    <location>
        <begin position="652"/>
        <end position="692"/>
    </location>
</feature>
<dbReference type="Proteomes" id="UP000747542">
    <property type="component" value="Unassembled WGS sequence"/>
</dbReference>
<reference evidence="5" key="1">
    <citation type="journal article" date="2021" name="Sci. Adv.">
        <title>The American lobster genome reveals insights on longevity, neural, and immune adaptations.</title>
        <authorList>
            <person name="Polinski J.M."/>
            <person name="Zimin A.V."/>
            <person name="Clark K.F."/>
            <person name="Kohn A.B."/>
            <person name="Sadowski N."/>
            <person name="Timp W."/>
            <person name="Ptitsyn A."/>
            <person name="Khanna P."/>
            <person name="Romanova D.Y."/>
            <person name="Williams P."/>
            <person name="Greenwood S.J."/>
            <person name="Moroz L.L."/>
            <person name="Walt D.R."/>
            <person name="Bodnar A.G."/>
        </authorList>
    </citation>
    <scope>NUCLEOTIDE SEQUENCE</scope>
    <source>
        <strain evidence="5">GMGI-L3</strain>
    </source>
</reference>
<dbReference type="Pfam" id="PF01465">
    <property type="entry name" value="GRIP"/>
    <property type="match status" value="1"/>
</dbReference>
<feature type="region of interest" description="Disordered" evidence="3">
    <location>
        <begin position="66"/>
        <end position="99"/>
    </location>
</feature>